<keyword evidence="6" id="KW-1185">Reference proteome</keyword>
<dbReference type="Proteomes" id="UP001621714">
    <property type="component" value="Unassembled WGS sequence"/>
</dbReference>
<dbReference type="RefSeq" id="WP_405336111.1">
    <property type="nucleotide sequence ID" value="NZ_JBANFI010000001.1"/>
</dbReference>
<dbReference type="PANTHER" id="PTHR47894:SF1">
    <property type="entry name" value="HTH-TYPE TRANSCRIPTIONAL REGULATOR VQSM"/>
    <property type="match status" value="1"/>
</dbReference>
<proteinExistence type="predicted"/>
<evidence type="ECO:0000256" key="1">
    <source>
        <dbReference type="ARBA" id="ARBA00023015"/>
    </source>
</evidence>
<dbReference type="EMBL" id="JBANFI010000001">
    <property type="protein sequence ID" value="MFK7159564.1"/>
    <property type="molecule type" value="Genomic_DNA"/>
</dbReference>
<keyword evidence="3" id="KW-0804">Transcription</keyword>
<evidence type="ECO:0000313" key="5">
    <source>
        <dbReference type="EMBL" id="MFK7159564.1"/>
    </source>
</evidence>
<dbReference type="SUPFAM" id="SSF46689">
    <property type="entry name" value="Homeodomain-like"/>
    <property type="match status" value="1"/>
</dbReference>
<dbReference type="PANTHER" id="PTHR47894">
    <property type="entry name" value="HTH-TYPE TRANSCRIPTIONAL REGULATOR GADX"/>
    <property type="match status" value="1"/>
</dbReference>
<accession>A0ABW8PUH0</accession>
<name>A0ABW8PUH0_9GAMM</name>
<dbReference type="SMART" id="SM00342">
    <property type="entry name" value="HTH_ARAC"/>
    <property type="match status" value="1"/>
</dbReference>
<organism evidence="5 6">
    <name type="scientific">Marinospirillum alkalitolerans</name>
    <dbReference type="NCBI Taxonomy" id="3123374"/>
    <lineage>
        <taxon>Bacteria</taxon>
        <taxon>Pseudomonadati</taxon>
        <taxon>Pseudomonadota</taxon>
        <taxon>Gammaproteobacteria</taxon>
        <taxon>Oceanospirillales</taxon>
        <taxon>Oceanospirillaceae</taxon>
        <taxon>Marinospirillum</taxon>
    </lineage>
</organism>
<gene>
    <name evidence="5" type="ORF">V6U78_00745</name>
</gene>
<evidence type="ECO:0000313" key="6">
    <source>
        <dbReference type="Proteomes" id="UP001621714"/>
    </source>
</evidence>
<protein>
    <submittedName>
        <fullName evidence="5">AraC family transcriptional regulator ligand-binding domain-containing protein</fullName>
    </submittedName>
</protein>
<keyword evidence="2" id="KW-0238">DNA-binding</keyword>
<comment type="caution">
    <text evidence="5">The sequence shown here is derived from an EMBL/GenBank/DDBJ whole genome shotgun (WGS) entry which is preliminary data.</text>
</comment>
<dbReference type="InterPro" id="IPR032687">
    <property type="entry name" value="AraC-type_N"/>
</dbReference>
<dbReference type="InterPro" id="IPR009057">
    <property type="entry name" value="Homeodomain-like_sf"/>
</dbReference>
<evidence type="ECO:0000256" key="2">
    <source>
        <dbReference type="ARBA" id="ARBA00023125"/>
    </source>
</evidence>
<reference evidence="5 6" key="1">
    <citation type="submission" date="2024-02" db="EMBL/GenBank/DDBJ databases">
        <title>Marinospirillum sp. MEB 164 isolated from Lonar lake sediment.</title>
        <authorList>
            <person name="Joshi A."/>
            <person name="Thite S."/>
        </authorList>
    </citation>
    <scope>NUCLEOTIDE SEQUENCE [LARGE SCALE GENOMIC DNA]</scope>
    <source>
        <strain evidence="5 6">MEB164</strain>
    </source>
</reference>
<dbReference type="InterPro" id="IPR018060">
    <property type="entry name" value="HTH_AraC"/>
</dbReference>
<evidence type="ECO:0000256" key="3">
    <source>
        <dbReference type="ARBA" id="ARBA00023163"/>
    </source>
</evidence>
<keyword evidence="1" id="KW-0805">Transcription regulation</keyword>
<dbReference type="PROSITE" id="PS01124">
    <property type="entry name" value="HTH_ARAC_FAMILY_2"/>
    <property type="match status" value="1"/>
</dbReference>
<dbReference type="Gene3D" id="1.10.10.60">
    <property type="entry name" value="Homeodomain-like"/>
    <property type="match status" value="1"/>
</dbReference>
<dbReference type="Pfam" id="PF12625">
    <property type="entry name" value="Arabinose_bd"/>
    <property type="match status" value="1"/>
</dbReference>
<dbReference type="Pfam" id="PF12833">
    <property type="entry name" value="HTH_18"/>
    <property type="match status" value="1"/>
</dbReference>
<feature type="domain" description="HTH araC/xylS-type" evidence="4">
    <location>
        <begin position="234"/>
        <end position="334"/>
    </location>
</feature>
<sequence>MHNQPNWLSSGLAVELVHALFEGVQLPAARRKTLLMQAGIAPRVLEQPQNRLPPAQFARLYRLLVQLFQDETPGFFSRPLRPGTLKFIGLSLLDAPNLQVALHRFAHLFSILQDDARYEIKILDDQVELRWIELQAPQASRELVHQLMLRLIHGLASWLIAEPLPVTEVAYAFAPASSVVFAFYPQVMTYHAPLSCLRLARRHLQAPLRQTKRDLQAFLRRAPADWLDVAMDQDRVVHQVRDYLMRINPAAKVPEVAQRLHKSVRSLTRQLAQEGASFQQIKDQLRRDLAIEQLGRRHLPINQLAEQLGFETSASFYRAFLRWEGCSPRTYRQRLQG</sequence>
<evidence type="ECO:0000259" key="4">
    <source>
        <dbReference type="PROSITE" id="PS01124"/>
    </source>
</evidence>